<feature type="compositionally biased region" description="Polar residues" evidence="1">
    <location>
        <begin position="687"/>
        <end position="699"/>
    </location>
</feature>
<feature type="compositionally biased region" description="Low complexity" evidence="1">
    <location>
        <begin position="466"/>
        <end position="479"/>
    </location>
</feature>
<evidence type="ECO:0000313" key="2">
    <source>
        <dbReference type="EMBL" id="OAQ25274.1"/>
    </source>
</evidence>
<dbReference type="AlphaFoldDB" id="A0A197JLM5"/>
<name>A0A197JLM5_9FUNG</name>
<organism evidence="2 3">
    <name type="scientific">Linnemannia elongata AG-77</name>
    <dbReference type="NCBI Taxonomy" id="1314771"/>
    <lineage>
        <taxon>Eukaryota</taxon>
        <taxon>Fungi</taxon>
        <taxon>Fungi incertae sedis</taxon>
        <taxon>Mucoromycota</taxon>
        <taxon>Mortierellomycotina</taxon>
        <taxon>Mortierellomycetes</taxon>
        <taxon>Mortierellales</taxon>
        <taxon>Mortierellaceae</taxon>
        <taxon>Linnemannia</taxon>
    </lineage>
</organism>
<feature type="compositionally biased region" description="Acidic residues" evidence="1">
    <location>
        <begin position="200"/>
        <end position="211"/>
    </location>
</feature>
<feature type="compositionally biased region" description="Polar residues" evidence="1">
    <location>
        <begin position="543"/>
        <end position="569"/>
    </location>
</feature>
<gene>
    <name evidence="2" type="ORF">K457DRAFT_141236</name>
</gene>
<feature type="compositionally biased region" description="Acidic residues" evidence="1">
    <location>
        <begin position="90"/>
        <end position="113"/>
    </location>
</feature>
<accession>A0A197JLM5</accession>
<feature type="compositionally biased region" description="Polar residues" evidence="1">
    <location>
        <begin position="50"/>
        <end position="59"/>
    </location>
</feature>
<feature type="region of interest" description="Disordered" evidence="1">
    <location>
        <begin position="878"/>
        <end position="900"/>
    </location>
</feature>
<protein>
    <submittedName>
        <fullName evidence="2">Uncharacterized protein</fullName>
    </submittedName>
</protein>
<feature type="region of interest" description="Disordered" evidence="1">
    <location>
        <begin position="445"/>
        <end position="580"/>
    </location>
</feature>
<sequence>MSVLASPTSPTHPHPPPLNMATKPKQPKRSVSFMNHATVTDITDDSTTTANKDGNTTVVLTGAPGNVNRSSFRPGRRPGYVRKGPVQSDSDADSDSEDNAEEEEEEDEDEEEDGKANGGIRNGIGAFSSPKPAAGTSATVGGVVRPGQNYVRRAPVNSDTESDEEKDDEPTRGSAAAAAAAASVSTPTAIATLNRTSNSTEEEEENSDTDNEDKKNGGGLGGLVKPMAQTRIAGPGQNYVRKAPVNSDSEDDDDKQHKPAARSTPAVNSPAPQQQPPHSGGSIHNRHLNTALGATGPAGSSAPHSRTSSYDPYAAAATGIVGGLGVGGLSSAMSSPSSGPVATSPYIYNTYTPPVATNLGMTVNNTSNSSLGNLSSSSSNAHLAGASSQIAAASLANSMAIYQQQQQEMMMIMQQQQIQIATMQQQQQAYQLLVYQQQQQHQQQLQAVHQHHSRAASANGSVHTVDTNTNTNSSKANTSDSDDDVPLGEKQNQLPQLPQLPSLPQFSSLMGMGSSSSISSSSLTTTPSSPTTAATTITPASPNTYSPRLSVQQSPLLQHSRQLSTSSVNNGGGAAYLHQPISSSPLNPATSNASISASLLGVQQHQVYSGGHSNSQTSSQPRLSDFIEEEQERLIREQHLQATAAALGGHAVTTPPTSFNGGTSLLTSSFPAGYRGSMASVMSLQQPSGIDRGSMTSLHSTGSNGSGGSGGSGGVGGGQHRPSGSRDSLVPQWGPTLIQQQQYLTQPHQYQQQQFLPYQQPTTLIHVEAKPPPPSAGLVGAISAMERDKKLAKAHGTNQLQFQHQQQQQQMMMSVEKERWLQEQRRAAWEAGQFPQQQQQQQFVQQGQFLQQGVMMSGPGLGQQVYYQQQPMMMQVPMQQQPGWTSADEEDDDRPLGAAH</sequence>
<evidence type="ECO:0000313" key="3">
    <source>
        <dbReference type="Proteomes" id="UP000078512"/>
    </source>
</evidence>
<dbReference type="EMBL" id="KV442080">
    <property type="protein sequence ID" value="OAQ25274.1"/>
    <property type="molecule type" value="Genomic_DNA"/>
</dbReference>
<feature type="compositionally biased region" description="Low complexity" evidence="1">
    <location>
        <begin position="174"/>
        <end position="199"/>
    </location>
</feature>
<dbReference type="Proteomes" id="UP000078512">
    <property type="component" value="Unassembled WGS sequence"/>
</dbReference>
<feature type="compositionally biased region" description="Polar residues" evidence="1">
    <location>
        <begin position="456"/>
        <end position="465"/>
    </location>
</feature>
<feature type="compositionally biased region" description="Low complexity" evidence="1">
    <location>
        <begin position="493"/>
        <end position="542"/>
    </location>
</feature>
<proteinExistence type="predicted"/>
<dbReference type="OrthoDB" id="2422891at2759"/>
<reference evidence="2 3" key="1">
    <citation type="submission" date="2016-05" db="EMBL/GenBank/DDBJ databases">
        <title>Genome sequencing reveals origins of a unique bacterial endosymbiosis in the earliest lineages of terrestrial Fungi.</title>
        <authorList>
            <consortium name="DOE Joint Genome Institute"/>
            <person name="Uehling J."/>
            <person name="Gryganskyi A."/>
            <person name="Hameed K."/>
            <person name="Tschaplinski T."/>
            <person name="Misztal P."/>
            <person name="Wu S."/>
            <person name="Desiro A."/>
            <person name="Vande Pol N."/>
            <person name="Du Z.-Y."/>
            <person name="Zienkiewicz A."/>
            <person name="Zienkiewicz K."/>
            <person name="Morin E."/>
            <person name="Tisserant E."/>
            <person name="Splivallo R."/>
            <person name="Hainaut M."/>
            <person name="Henrissat B."/>
            <person name="Ohm R."/>
            <person name="Kuo A."/>
            <person name="Yan J."/>
            <person name="Lipzen A."/>
            <person name="Nolan M."/>
            <person name="Labutti K."/>
            <person name="Barry K."/>
            <person name="Goldstein A."/>
            <person name="Labbe J."/>
            <person name="Schadt C."/>
            <person name="Tuskan G."/>
            <person name="Grigoriev I."/>
            <person name="Martin F."/>
            <person name="Vilgalys R."/>
            <person name="Bonito G."/>
        </authorList>
    </citation>
    <scope>NUCLEOTIDE SEQUENCE [LARGE SCALE GENOMIC DNA]</scope>
    <source>
        <strain evidence="2 3">AG-77</strain>
    </source>
</reference>
<evidence type="ECO:0000256" key="1">
    <source>
        <dbReference type="SAM" id="MobiDB-lite"/>
    </source>
</evidence>
<keyword evidence="3" id="KW-1185">Reference proteome</keyword>
<feature type="compositionally biased region" description="Low complexity" evidence="1">
    <location>
        <begin position="38"/>
        <end position="49"/>
    </location>
</feature>
<feature type="region of interest" description="Disordered" evidence="1">
    <location>
        <begin position="1"/>
        <end position="309"/>
    </location>
</feature>
<feature type="region of interest" description="Disordered" evidence="1">
    <location>
        <begin position="687"/>
        <end position="731"/>
    </location>
</feature>
<feature type="compositionally biased region" description="Gly residues" evidence="1">
    <location>
        <begin position="704"/>
        <end position="719"/>
    </location>
</feature>